<evidence type="ECO:0000313" key="1">
    <source>
        <dbReference type="EMBL" id="GAA4064091.1"/>
    </source>
</evidence>
<organism evidence="1 2">
    <name type="scientific">Flavobacterium cheonanense</name>
    <dbReference type="NCBI Taxonomy" id="706183"/>
    <lineage>
        <taxon>Bacteria</taxon>
        <taxon>Pseudomonadati</taxon>
        <taxon>Bacteroidota</taxon>
        <taxon>Flavobacteriia</taxon>
        <taxon>Flavobacteriales</taxon>
        <taxon>Flavobacteriaceae</taxon>
        <taxon>Flavobacterium</taxon>
    </lineage>
</organism>
<sequence>MKKIIIILILSFCSCKVQKTNEGDIKNLVYAIDNESIRITFNYIAKYSIDEKANYILNINNNRKLNYLFENLQEEDKIIISHILLTKILEPNKDNFTIENIQDDKGDIQSVILIYNNLKCKYVGNKLKILDNNNTDAISNYWKNKLKMK</sequence>
<reference evidence="2" key="1">
    <citation type="journal article" date="2019" name="Int. J. Syst. Evol. Microbiol.">
        <title>The Global Catalogue of Microorganisms (GCM) 10K type strain sequencing project: providing services to taxonomists for standard genome sequencing and annotation.</title>
        <authorList>
            <consortium name="The Broad Institute Genomics Platform"/>
            <consortium name="The Broad Institute Genome Sequencing Center for Infectious Disease"/>
            <person name="Wu L."/>
            <person name="Ma J."/>
        </authorList>
    </citation>
    <scope>NUCLEOTIDE SEQUENCE [LARGE SCALE GENOMIC DNA]</scope>
    <source>
        <strain evidence="2">JCM 17069</strain>
    </source>
</reference>
<dbReference type="RefSeq" id="WP_344815324.1">
    <property type="nucleotide sequence ID" value="NZ_BAABCT010000001.1"/>
</dbReference>
<protein>
    <recommendedName>
        <fullName evidence="3">Lipoprotein</fullName>
    </recommendedName>
</protein>
<dbReference type="EMBL" id="BAABCT010000001">
    <property type="protein sequence ID" value="GAA4064091.1"/>
    <property type="molecule type" value="Genomic_DNA"/>
</dbReference>
<proteinExistence type="predicted"/>
<comment type="caution">
    <text evidence="1">The sequence shown here is derived from an EMBL/GenBank/DDBJ whole genome shotgun (WGS) entry which is preliminary data.</text>
</comment>
<gene>
    <name evidence="1" type="ORF">GCM10022389_06100</name>
</gene>
<dbReference type="Proteomes" id="UP001500367">
    <property type="component" value="Unassembled WGS sequence"/>
</dbReference>
<keyword evidence="2" id="KW-1185">Reference proteome</keyword>
<dbReference type="PROSITE" id="PS51257">
    <property type="entry name" value="PROKAR_LIPOPROTEIN"/>
    <property type="match status" value="1"/>
</dbReference>
<accession>A0ABP7VED8</accession>
<evidence type="ECO:0000313" key="2">
    <source>
        <dbReference type="Proteomes" id="UP001500367"/>
    </source>
</evidence>
<evidence type="ECO:0008006" key="3">
    <source>
        <dbReference type="Google" id="ProtNLM"/>
    </source>
</evidence>
<name>A0ABP7VED8_9FLAO</name>